<dbReference type="InterPro" id="IPR057989">
    <property type="entry name" value="TPR_RPAP1/MINIYO-like"/>
</dbReference>
<feature type="domain" description="RPAP1/MINIYO-like TPR repeats" evidence="3">
    <location>
        <begin position="1140"/>
        <end position="1250"/>
    </location>
</feature>
<keyword evidence="5" id="KW-1185">Reference proteome</keyword>
<dbReference type="GO" id="GO:0006366">
    <property type="term" value="P:transcription by RNA polymerase II"/>
    <property type="evidence" value="ECO:0007669"/>
    <property type="project" value="InterPro"/>
</dbReference>
<evidence type="ECO:0000313" key="4">
    <source>
        <dbReference type="EMBL" id="KAI0298079.1"/>
    </source>
</evidence>
<dbReference type="Pfam" id="PF08620">
    <property type="entry name" value="RPAP1_C"/>
    <property type="match status" value="1"/>
</dbReference>
<sequence>MMSERDKPLVGSIFERKPSSSTSAPSVPQLIGSTTGFPTAQHRSKSVFARNREAEQHQFTARSPRSAEPPIVQTASRMQELGPSEKRDSDTDDWRTRMSEENERLVAAMTEEEREEGRREIEEKFGNNIGELLRRARMAREADEKKLKKAATLASLESDLVHPLPDNTIHTPSVPPALRILAPGELSSGALSPPPILSTSSTRPSTPARANRKLRFADVTPNDVHIYESAPPSPRKTPLALPPSSGDDLVVSLGQWKGHAPISIQSSGSSEPHLSAAPLNKDSSVTLPSLTSEGPPEEGTPEDIRRRFFPSLPTGDPSLVWIESTPLPDLTKPSLRFDLNGAPIPPTLSATLPTHLGLHHHAEGARAGYTLDDIFLLVRSTVPAQRAAMLGILARIMRRLARMRHGISRDAEGIEELRGREEELRKRAIAMGAEAMSERGSLGSRAVEVLWEALVGWDEELMDVDGAELQGDPPQVASPDQGGESDVMGDAVSYLPLQFFLPQTATIFGAADLPRLSLVQLLAVLQRLAMHSNAIADAITNSPSLIANLLHVFILTSIPPSEHAPLPVPAAIRLLITLASASRASASKLLDPADALLRFLISPPNSSPYSLSLATTLLTHTLNLYSTFARYGLYAHIATTAREPLTRLSSYIFSLECDSRPLLAAYISLLGAWTTCASDPHQTTPPHEILWSQISGWGWISNLATVARKLKQEHADWGTWAALWNAEAAWLEGARHNGVRGGVEEREGSLARLRPAFAGGAEKEVVLSAITSLKRMLSEIPMGYDSDKSPGFYGEMNESALVLSAVIRLWLACLPLDKKPPPETPFQLPFSLLGMLAIFSVTHPFLSRPSSIPSYTRPLLRPLVSFIANFVLLSRRLPNTTSGLWLAQLSVTLMRFLPGDEDAARDMLDAIIGLVDERCLNDYGWSVPSEVWSRGGLRILAPFLTFDLTPHANGAGSDGEDEEAPRVRVAPLIPTPHSLKLATTQRLPSLSGFSFLFARDWSLLPLDHLLRSGTSPVWRNLPGDWDASETDVVRATLLLARIVRESMLANGTPEFAMTRAEVTFSCMKIFMLEHGQAQGAPSASGEDREEVFRDGAVGELMEALLLPFTLVASSNGLSASATSDEQDNLELAAARFLGSGTPFYQFYTDFVALYDAISFGHPLFSALLLPPLSQNYAPDYRKLLYDDTAHVLGTVRTPVERVIGGAAGGFLWPVENVPQVVGAQLSLLVGRRARVPIEGFVRWMAVHHIAANVWPDLREDPPSSIADERGRKLLEALVNQGEYAVVREVTLYWQRREGRVVLPPVCFDLKPVRRRNRLDWVRFWAKSDLVKRMQGLLGAGDLE</sequence>
<comment type="caution">
    <text evidence="4">The sequence shown here is derived from an EMBL/GenBank/DDBJ whole genome shotgun (WGS) entry which is preliminary data.</text>
</comment>
<feature type="region of interest" description="Disordered" evidence="1">
    <location>
        <begin position="1"/>
        <end position="120"/>
    </location>
</feature>
<feature type="compositionally biased region" description="Polar residues" evidence="1">
    <location>
        <begin position="281"/>
        <end position="292"/>
    </location>
</feature>
<evidence type="ECO:0000259" key="2">
    <source>
        <dbReference type="Pfam" id="PF08620"/>
    </source>
</evidence>
<reference evidence="4" key="1">
    <citation type="journal article" date="2022" name="New Phytol.">
        <title>Evolutionary transition to the ectomycorrhizal habit in the genomes of a hyperdiverse lineage of mushroom-forming fungi.</title>
        <authorList>
            <person name="Looney B."/>
            <person name="Miyauchi S."/>
            <person name="Morin E."/>
            <person name="Drula E."/>
            <person name="Courty P.E."/>
            <person name="Kohler A."/>
            <person name="Kuo A."/>
            <person name="LaButti K."/>
            <person name="Pangilinan J."/>
            <person name="Lipzen A."/>
            <person name="Riley R."/>
            <person name="Andreopoulos W."/>
            <person name="He G."/>
            <person name="Johnson J."/>
            <person name="Nolan M."/>
            <person name="Tritt A."/>
            <person name="Barry K.W."/>
            <person name="Grigoriev I.V."/>
            <person name="Nagy L.G."/>
            <person name="Hibbett D."/>
            <person name="Henrissat B."/>
            <person name="Matheny P.B."/>
            <person name="Labbe J."/>
            <person name="Martin F.M."/>
        </authorList>
    </citation>
    <scope>NUCLEOTIDE SEQUENCE</scope>
    <source>
        <strain evidence="4">BPL690</strain>
    </source>
</reference>
<protein>
    <recommendedName>
        <fullName evidence="6">RNA polymerase II-associated protein 1 C-terminal domain-containing protein</fullName>
    </recommendedName>
</protein>
<proteinExistence type="predicted"/>
<dbReference type="Pfam" id="PF25766">
    <property type="entry name" value="TPR_RPAP1"/>
    <property type="match status" value="1"/>
</dbReference>
<gene>
    <name evidence="4" type="ORF">B0F90DRAFT_1938285</name>
</gene>
<feature type="compositionally biased region" description="Basic and acidic residues" evidence="1">
    <location>
        <begin position="1"/>
        <end position="18"/>
    </location>
</feature>
<evidence type="ECO:0000256" key="1">
    <source>
        <dbReference type="SAM" id="MobiDB-lite"/>
    </source>
</evidence>
<evidence type="ECO:0000259" key="3">
    <source>
        <dbReference type="Pfam" id="PF25766"/>
    </source>
</evidence>
<feature type="compositionally biased region" description="Polar residues" evidence="1">
    <location>
        <begin position="263"/>
        <end position="272"/>
    </location>
</feature>
<dbReference type="InterPro" id="IPR013929">
    <property type="entry name" value="RPAP1_C"/>
</dbReference>
<feature type="compositionally biased region" description="Basic and acidic residues" evidence="1">
    <location>
        <begin position="83"/>
        <end position="104"/>
    </location>
</feature>
<feature type="domain" description="RPAP1 C-terminal" evidence="2">
    <location>
        <begin position="334"/>
        <end position="400"/>
    </location>
</feature>
<feature type="region of interest" description="Disordered" evidence="1">
    <location>
        <begin position="191"/>
        <end position="210"/>
    </location>
</feature>
<evidence type="ECO:0008006" key="6">
    <source>
        <dbReference type="Google" id="ProtNLM"/>
    </source>
</evidence>
<organism evidence="4 5">
    <name type="scientific">Multifurca ochricompacta</name>
    <dbReference type="NCBI Taxonomy" id="376703"/>
    <lineage>
        <taxon>Eukaryota</taxon>
        <taxon>Fungi</taxon>
        <taxon>Dikarya</taxon>
        <taxon>Basidiomycota</taxon>
        <taxon>Agaricomycotina</taxon>
        <taxon>Agaricomycetes</taxon>
        <taxon>Russulales</taxon>
        <taxon>Russulaceae</taxon>
        <taxon>Multifurca</taxon>
    </lineage>
</organism>
<feature type="compositionally biased region" description="Polar residues" evidence="1">
    <location>
        <begin position="19"/>
        <end position="38"/>
    </location>
</feature>
<dbReference type="PANTHER" id="PTHR21483">
    <property type="entry name" value="RNA POLYMERASE II-ASSOCIATED PROTEIN 1"/>
    <property type="match status" value="1"/>
</dbReference>
<feature type="region of interest" description="Disordered" evidence="1">
    <location>
        <begin position="262"/>
        <end position="309"/>
    </location>
</feature>
<feature type="compositionally biased region" description="Low complexity" evidence="1">
    <location>
        <begin position="197"/>
        <end position="209"/>
    </location>
</feature>
<dbReference type="Proteomes" id="UP001203297">
    <property type="component" value="Unassembled WGS sequence"/>
</dbReference>
<name>A0AAD4M0T8_9AGAM</name>
<evidence type="ECO:0000313" key="5">
    <source>
        <dbReference type="Proteomes" id="UP001203297"/>
    </source>
</evidence>
<dbReference type="InterPro" id="IPR039913">
    <property type="entry name" value="RPAP1/Rba50"/>
</dbReference>
<dbReference type="PANTHER" id="PTHR21483:SF18">
    <property type="entry name" value="RNA POLYMERASE II-ASSOCIATED PROTEIN 1"/>
    <property type="match status" value="1"/>
</dbReference>
<dbReference type="EMBL" id="WTXG01000030">
    <property type="protein sequence ID" value="KAI0298079.1"/>
    <property type="molecule type" value="Genomic_DNA"/>
</dbReference>
<accession>A0AAD4M0T8</accession>
<feature type="region of interest" description="Disordered" evidence="1">
    <location>
        <begin position="223"/>
        <end position="246"/>
    </location>
</feature>